<evidence type="ECO:0008006" key="4">
    <source>
        <dbReference type="Google" id="ProtNLM"/>
    </source>
</evidence>
<organism evidence="2 3">
    <name type="scientific">Motilibacter deserti</name>
    <dbReference type="NCBI Taxonomy" id="2714956"/>
    <lineage>
        <taxon>Bacteria</taxon>
        <taxon>Bacillati</taxon>
        <taxon>Actinomycetota</taxon>
        <taxon>Actinomycetes</taxon>
        <taxon>Motilibacterales</taxon>
        <taxon>Motilibacteraceae</taxon>
        <taxon>Motilibacter</taxon>
    </lineage>
</organism>
<feature type="region of interest" description="Disordered" evidence="1">
    <location>
        <begin position="142"/>
        <end position="163"/>
    </location>
</feature>
<evidence type="ECO:0000313" key="3">
    <source>
        <dbReference type="Proteomes" id="UP000800981"/>
    </source>
</evidence>
<sequence length="194" mass="20786">MSSRVPLDALFAGYLHDLAELAELARDEHAEGLRGARALVGKLVLEALRVSVDERHFLLPVVQEALADGADRSRGIVADLDELEAKVVALEGLDPTTPAAGAALEELTETVVALAREQRAGVLPALAEAVDDRELVALAAPASPTQQAGTTHSHPKLPPQYDLQQWPTRGLARVTREALEHEARIREADFSSTS</sequence>
<keyword evidence="3" id="KW-1185">Reference proteome</keyword>
<dbReference type="RefSeq" id="WP_166281383.1">
    <property type="nucleotide sequence ID" value="NZ_JAANNP010000004.1"/>
</dbReference>
<feature type="compositionally biased region" description="Polar residues" evidence="1">
    <location>
        <begin position="143"/>
        <end position="152"/>
    </location>
</feature>
<name>A0ABX0GUG0_9ACTN</name>
<dbReference type="EMBL" id="JAANNP010000004">
    <property type="protein sequence ID" value="NHC14153.1"/>
    <property type="molecule type" value="Genomic_DNA"/>
</dbReference>
<evidence type="ECO:0000313" key="2">
    <source>
        <dbReference type="EMBL" id="NHC14153.1"/>
    </source>
</evidence>
<accession>A0ABX0GUG0</accession>
<proteinExistence type="predicted"/>
<protein>
    <recommendedName>
        <fullName evidence="4">HPt domain-containing protein</fullName>
    </recommendedName>
</protein>
<reference evidence="2 3" key="1">
    <citation type="submission" date="2020-03" db="EMBL/GenBank/DDBJ databases">
        <title>Two novel Motilibacter sp.</title>
        <authorList>
            <person name="Liu S."/>
        </authorList>
    </citation>
    <scope>NUCLEOTIDE SEQUENCE [LARGE SCALE GENOMIC DNA]</scope>
    <source>
        <strain evidence="2 3">E257</strain>
    </source>
</reference>
<dbReference type="Proteomes" id="UP000800981">
    <property type="component" value="Unassembled WGS sequence"/>
</dbReference>
<evidence type="ECO:0000256" key="1">
    <source>
        <dbReference type="SAM" id="MobiDB-lite"/>
    </source>
</evidence>
<comment type="caution">
    <text evidence="2">The sequence shown here is derived from an EMBL/GenBank/DDBJ whole genome shotgun (WGS) entry which is preliminary data.</text>
</comment>
<gene>
    <name evidence="2" type="ORF">G9H71_10205</name>
</gene>